<evidence type="ECO:0000256" key="3">
    <source>
        <dbReference type="ARBA" id="ARBA00022989"/>
    </source>
</evidence>
<keyword evidence="4" id="KW-0496">Mitochondrion</keyword>
<feature type="domain" description="HIG1" evidence="7">
    <location>
        <begin position="32"/>
        <end position="123"/>
    </location>
</feature>
<reference evidence="8" key="2">
    <citation type="submission" date="2021-04" db="EMBL/GenBank/DDBJ databases">
        <authorList>
            <person name="Podell S."/>
        </authorList>
    </citation>
    <scope>NUCLEOTIDE SEQUENCE</scope>
    <source>
        <strain evidence="8">Hildebrandi</strain>
    </source>
</reference>
<sequence>MGSSVSTPSRNTSVRSSCENDIPPTTFDPSKIDNNGSPPEMHRPLSFEEKVWQKFKKEPLVPIGCVATAYFLASGIKSFQNQDPRRGQKMMRARVAAQFATLGMFMYYLGVDRINFEIAPQYQRARKARQEAEQVEQAEK</sequence>
<accession>A0A9K3PPS5</accession>
<dbReference type="GO" id="GO:0031966">
    <property type="term" value="C:mitochondrial membrane"/>
    <property type="evidence" value="ECO:0007669"/>
    <property type="project" value="UniProtKB-SubCell"/>
</dbReference>
<name>A0A9K3PPS5_9STRA</name>
<gene>
    <name evidence="8" type="ORF">IV203_004057</name>
</gene>
<dbReference type="PANTHER" id="PTHR12297">
    <property type="entry name" value="HYPOXIA-INDUCBILE GENE 1 HIG1 -RELATED"/>
    <property type="match status" value="1"/>
</dbReference>
<feature type="region of interest" description="Disordered" evidence="6">
    <location>
        <begin position="1"/>
        <end position="43"/>
    </location>
</feature>
<dbReference type="OrthoDB" id="6604018at2759"/>
<dbReference type="Pfam" id="PF04588">
    <property type="entry name" value="HIG_1_N"/>
    <property type="match status" value="1"/>
</dbReference>
<dbReference type="AlphaFoldDB" id="A0A9K3PPS5"/>
<keyword evidence="2" id="KW-0812">Transmembrane</keyword>
<keyword evidence="9" id="KW-1185">Reference proteome</keyword>
<proteinExistence type="predicted"/>
<evidence type="ECO:0000256" key="2">
    <source>
        <dbReference type="ARBA" id="ARBA00022692"/>
    </source>
</evidence>
<dbReference type="PROSITE" id="PS51503">
    <property type="entry name" value="HIG1"/>
    <property type="match status" value="1"/>
</dbReference>
<evidence type="ECO:0000313" key="9">
    <source>
        <dbReference type="Proteomes" id="UP000693970"/>
    </source>
</evidence>
<keyword evidence="5" id="KW-0472">Membrane</keyword>
<comment type="subcellular location">
    <subcellularLocation>
        <location evidence="1">Mitochondrion membrane</location>
    </subcellularLocation>
</comment>
<feature type="compositionally biased region" description="Polar residues" evidence="6">
    <location>
        <begin position="1"/>
        <end position="19"/>
    </location>
</feature>
<organism evidence="8 9">
    <name type="scientific">Nitzschia inconspicua</name>
    <dbReference type="NCBI Taxonomy" id="303405"/>
    <lineage>
        <taxon>Eukaryota</taxon>
        <taxon>Sar</taxon>
        <taxon>Stramenopiles</taxon>
        <taxon>Ochrophyta</taxon>
        <taxon>Bacillariophyta</taxon>
        <taxon>Bacillariophyceae</taxon>
        <taxon>Bacillariophycidae</taxon>
        <taxon>Bacillariales</taxon>
        <taxon>Bacillariaceae</taxon>
        <taxon>Nitzschia</taxon>
    </lineage>
</organism>
<evidence type="ECO:0000256" key="5">
    <source>
        <dbReference type="ARBA" id="ARBA00023136"/>
    </source>
</evidence>
<dbReference type="InterPro" id="IPR007667">
    <property type="entry name" value="Hypoxia_induced_domain"/>
</dbReference>
<dbReference type="InterPro" id="IPR050355">
    <property type="entry name" value="RCF1"/>
</dbReference>
<evidence type="ECO:0000256" key="4">
    <source>
        <dbReference type="ARBA" id="ARBA00023128"/>
    </source>
</evidence>
<evidence type="ECO:0000256" key="6">
    <source>
        <dbReference type="SAM" id="MobiDB-lite"/>
    </source>
</evidence>
<comment type="caution">
    <text evidence="8">The sequence shown here is derived from an EMBL/GenBank/DDBJ whole genome shotgun (WGS) entry which is preliminary data.</text>
</comment>
<evidence type="ECO:0000313" key="8">
    <source>
        <dbReference type="EMBL" id="KAG7354701.1"/>
    </source>
</evidence>
<evidence type="ECO:0000259" key="7">
    <source>
        <dbReference type="PROSITE" id="PS51503"/>
    </source>
</evidence>
<keyword evidence="3" id="KW-1133">Transmembrane helix</keyword>
<evidence type="ECO:0000256" key="1">
    <source>
        <dbReference type="ARBA" id="ARBA00004325"/>
    </source>
</evidence>
<dbReference type="EMBL" id="JAGRRH010000016">
    <property type="protein sequence ID" value="KAG7354701.1"/>
    <property type="molecule type" value="Genomic_DNA"/>
</dbReference>
<dbReference type="Proteomes" id="UP000693970">
    <property type="component" value="Unassembled WGS sequence"/>
</dbReference>
<protein>
    <submittedName>
        <fullName evidence="8">Hypoxia induced protein conserved region-domain containing protein</fullName>
    </submittedName>
</protein>
<reference evidence="8" key="1">
    <citation type="journal article" date="2021" name="Sci. Rep.">
        <title>Diploid genomic architecture of Nitzschia inconspicua, an elite biomass production diatom.</title>
        <authorList>
            <person name="Oliver A."/>
            <person name="Podell S."/>
            <person name="Pinowska A."/>
            <person name="Traller J.C."/>
            <person name="Smith S.R."/>
            <person name="McClure R."/>
            <person name="Beliaev A."/>
            <person name="Bohutskyi P."/>
            <person name="Hill E.A."/>
            <person name="Rabines A."/>
            <person name="Zheng H."/>
            <person name="Allen L.Z."/>
            <person name="Kuo A."/>
            <person name="Grigoriev I.V."/>
            <person name="Allen A.E."/>
            <person name="Hazlebeck D."/>
            <person name="Allen E.E."/>
        </authorList>
    </citation>
    <scope>NUCLEOTIDE SEQUENCE</scope>
    <source>
        <strain evidence="8">Hildebrandi</strain>
    </source>
</reference>
<dbReference type="PANTHER" id="PTHR12297:SF3">
    <property type="entry name" value="HIG1 DOMAIN FAMILY MEMBER 1A"/>
    <property type="match status" value="1"/>
</dbReference>